<feature type="compositionally biased region" description="Low complexity" evidence="10">
    <location>
        <begin position="400"/>
        <end position="409"/>
    </location>
</feature>
<comment type="caution">
    <text evidence="13">The sequence shown here is derived from an EMBL/GenBank/DDBJ whole genome shotgun (WGS) entry which is preliminary data.</text>
</comment>
<dbReference type="AlphaFoldDB" id="A0AAD6UPY5"/>
<dbReference type="Proteomes" id="UP001219525">
    <property type="component" value="Unassembled WGS sequence"/>
</dbReference>
<keyword evidence="14" id="KW-1185">Reference proteome</keyword>
<comment type="subcellular location">
    <subcellularLocation>
        <location evidence="1">Secreted</location>
    </subcellularLocation>
</comment>
<feature type="signal peptide" evidence="11">
    <location>
        <begin position="1"/>
        <end position="20"/>
    </location>
</feature>
<dbReference type="GO" id="GO:0052689">
    <property type="term" value="F:carboxylic ester hydrolase activity"/>
    <property type="evidence" value="ECO:0007669"/>
    <property type="project" value="UniProtKB-KW"/>
</dbReference>
<dbReference type="Gene3D" id="3.40.50.1820">
    <property type="entry name" value="alpha/beta hydrolase"/>
    <property type="match status" value="1"/>
</dbReference>
<evidence type="ECO:0000256" key="3">
    <source>
        <dbReference type="ARBA" id="ARBA00022487"/>
    </source>
</evidence>
<dbReference type="EMBL" id="JARJCW010000122">
    <property type="protein sequence ID" value="KAJ7192296.1"/>
    <property type="molecule type" value="Genomic_DNA"/>
</dbReference>
<evidence type="ECO:0000256" key="11">
    <source>
        <dbReference type="SAM" id="SignalP"/>
    </source>
</evidence>
<evidence type="ECO:0000256" key="2">
    <source>
        <dbReference type="ARBA" id="ARBA00010092"/>
    </source>
</evidence>
<name>A0AAD6UPY5_9AGAR</name>
<keyword evidence="7" id="KW-0439">Lignin degradation</keyword>
<dbReference type="SUPFAM" id="SSF53474">
    <property type="entry name" value="alpha/beta-Hydrolases"/>
    <property type="match status" value="1"/>
</dbReference>
<proteinExistence type="inferred from homology"/>
<evidence type="ECO:0000256" key="7">
    <source>
        <dbReference type="ARBA" id="ARBA00023185"/>
    </source>
</evidence>
<evidence type="ECO:0000256" key="10">
    <source>
        <dbReference type="SAM" id="MobiDB-lite"/>
    </source>
</evidence>
<keyword evidence="6" id="KW-0378">Hydrolase</keyword>
<evidence type="ECO:0000256" key="6">
    <source>
        <dbReference type="ARBA" id="ARBA00022801"/>
    </source>
</evidence>
<dbReference type="GO" id="GO:0005576">
    <property type="term" value="C:extracellular region"/>
    <property type="evidence" value="ECO:0007669"/>
    <property type="project" value="UniProtKB-SubCell"/>
</dbReference>
<dbReference type="GO" id="GO:0046274">
    <property type="term" value="P:lignin catabolic process"/>
    <property type="evidence" value="ECO:0007669"/>
    <property type="project" value="UniProtKB-KW"/>
</dbReference>
<dbReference type="Pfam" id="PF22244">
    <property type="entry name" value="GCE_fung"/>
    <property type="match status" value="1"/>
</dbReference>
<feature type="domain" description="4-O-methyl-glucuronoyl methylesterase-like" evidence="12">
    <location>
        <begin position="74"/>
        <end position="301"/>
    </location>
</feature>
<comment type="similarity">
    <text evidence="2">Belongs to the carbohydrate esterase 15 (CE15) family.</text>
</comment>
<keyword evidence="3" id="KW-0719">Serine esterase</keyword>
<feature type="chain" id="PRO_5042134418" description="(4-O-methyl)-D-glucuronate--lignin esterase" evidence="11">
    <location>
        <begin position="21"/>
        <end position="432"/>
    </location>
</feature>
<evidence type="ECO:0000259" key="12">
    <source>
        <dbReference type="Pfam" id="PF22244"/>
    </source>
</evidence>
<dbReference type="InterPro" id="IPR054579">
    <property type="entry name" value="GCE-like_dom"/>
</dbReference>
<feature type="compositionally biased region" description="Pro residues" evidence="10">
    <location>
        <begin position="385"/>
        <end position="399"/>
    </location>
</feature>
<dbReference type="EC" id="3.1.1.117" evidence="9"/>
<comment type="catalytic activity">
    <reaction evidence="8">
        <text>a 4-O-methyl-alpha-D-glucuronosyl ester derivative + H2O = 4-O-methyl-alpha-D-glucuronate derivative + an alcohol + H(+)</text>
        <dbReference type="Rhea" id="RHEA:67452"/>
        <dbReference type="ChEBI" id="CHEBI:15377"/>
        <dbReference type="ChEBI" id="CHEBI:15378"/>
        <dbReference type="ChEBI" id="CHEBI:30879"/>
        <dbReference type="ChEBI" id="CHEBI:171667"/>
        <dbReference type="ChEBI" id="CHEBI:171668"/>
        <dbReference type="EC" id="3.1.1.117"/>
    </reaction>
    <physiologicalReaction direction="left-to-right" evidence="8">
        <dbReference type="Rhea" id="RHEA:67453"/>
    </physiologicalReaction>
</comment>
<reference evidence="13" key="1">
    <citation type="submission" date="2023-03" db="EMBL/GenBank/DDBJ databases">
        <title>Massive genome expansion in bonnet fungi (Mycena s.s.) driven by repeated elements and novel gene families across ecological guilds.</title>
        <authorList>
            <consortium name="Lawrence Berkeley National Laboratory"/>
            <person name="Harder C.B."/>
            <person name="Miyauchi S."/>
            <person name="Viragh M."/>
            <person name="Kuo A."/>
            <person name="Thoen E."/>
            <person name="Andreopoulos B."/>
            <person name="Lu D."/>
            <person name="Skrede I."/>
            <person name="Drula E."/>
            <person name="Henrissat B."/>
            <person name="Morin E."/>
            <person name="Kohler A."/>
            <person name="Barry K."/>
            <person name="LaButti K."/>
            <person name="Morin E."/>
            <person name="Salamov A."/>
            <person name="Lipzen A."/>
            <person name="Mereny Z."/>
            <person name="Hegedus B."/>
            <person name="Baldrian P."/>
            <person name="Stursova M."/>
            <person name="Weitz H."/>
            <person name="Taylor A."/>
            <person name="Grigoriev I.V."/>
            <person name="Nagy L.G."/>
            <person name="Martin F."/>
            <person name="Kauserud H."/>
        </authorList>
    </citation>
    <scope>NUCLEOTIDE SEQUENCE</scope>
    <source>
        <strain evidence="13">9144</strain>
    </source>
</reference>
<gene>
    <name evidence="13" type="ORF">GGX14DRAFT_552992</name>
</gene>
<organism evidence="13 14">
    <name type="scientific">Mycena pura</name>
    <dbReference type="NCBI Taxonomy" id="153505"/>
    <lineage>
        <taxon>Eukaryota</taxon>
        <taxon>Fungi</taxon>
        <taxon>Dikarya</taxon>
        <taxon>Basidiomycota</taxon>
        <taxon>Agaricomycotina</taxon>
        <taxon>Agaricomycetes</taxon>
        <taxon>Agaricomycetidae</taxon>
        <taxon>Agaricales</taxon>
        <taxon>Marasmiineae</taxon>
        <taxon>Mycenaceae</taxon>
        <taxon>Mycena</taxon>
    </lineage>
</organism>
<dbReference type="InterPro" id="IPR029058">
    <property type="entry name" value="AB_hydrolase_fold"/>
</dbReference>
<evidence type="ECO:0000313" key="14">
    <source>
        <dbReference type="Proteomes" id="UP001219525"/>
    </source>
</evidence>
<protein>
    <recommendedName>
        <fullName evidence="9">(4-O-methyl)-D-glucuronate--lignin esterase</fullName>
        <ecNumber evidence="9">3.1.1.117</ecNumber>
    </recommendedName>
</protein>
<feature type="region of interest" description="Disordered" evidence="10">
    <location>
        <begin position="365"/>
        <end position="409"/>
    </location>
</feature>
<evidence type="ECO:0000256" key="5">
    <source>
        <dbReference type="ARBA" id="ARBA00022729"/>
    </source>
</evidence>
<sequence length="432" mass="44819">MLALTHSIWVFAVCFNTALPDPFTFASGAKVVTTADWACRRAEISTLLQNDELGAMPADPQSVTASFSGNTLTITVTDGGKSISFAPTITYPSTGTAPFPAIIGIGGISIPSPAGVAIINFNNNDMAAQNDQSSRGVGKFFTLYGSATLAWAWGVRRIMDAIAKTSAARIDPTRVAVSGCSRNGKGALVAGAFEPRIVLTIPQESGSGGTDTWRISDSILHNGTSTQTASEIIQENVWFSTNFNQFATTSVNKLPFDHHLLMGMVAPRGLFVIDQVGIDWLGPFSSYGALVSAHTIWTALGAPTAMGYSQAASHNHCSFPSTQQTQLNAFINKFLFGQSTNTSIAETAGGYQFAVPNAQWAPWTPPTLVAGGGASGTTTSAASGTPPPTSTAASTPPPTTTVSTPTSGTAAHWDQCGGIDWTGGQAHAGCCA</sequence>
<keyword evidence="5 11" id="KW-0732">Signal</keyword>
<keyword evidence="4" id="KW-0964">Secreted</keyword>
<evidence type="ECO:0000256" key="9">
    <source>
        <dbReference type="ARBA" id="ARBA00026105"/>
    </source>
</evidence>
<accession>A0AAD6UPY5</accession>
<evidence type="ECO:0000256" key="1">
    <source>
        <dbReference type="ARBA" id="ARBA00004613"/>
    </source>
</evidence>
<evidence type="ECO:0000256" key="4">
    <source>
        <dbReference type="ARBA" id="ARBA00022525"/>
    </source>
</evidence>
<evidence type="ECO:0000256" key="8">
    <source>
        <dbReference type="ARBA" id="ARBA00024511"/>
    </source>
</evidence>
<evidence type="ECO:0000313" key="13">
    <source>
        <dbReference type="EMBL" id="KAJ7192296.1"/>
    </source>
</evidence>